<feature type="compositionally biased region" description="Basic residues" evidence="9">
    <location>
        <begin position="1032"/>
        <end position="1044"/>
    </location>
</feature>
<dbReference type="Pfam" id="PF00664">
    <property type="entry name" value="ABC_membrane"/>
    <property type="match status" value="1"/>
</dbReference>
<evidence type="ECO:0000313" key="14">
    <source>
        <dbReference type="Proteomes" id="UP000664132"/>
    </source>
</evidence>
<dbReference type="InterPro" id="IPR027417">
    <property type="entry name" value="P-loop_NTPase"/>
</dbReference>
<keyword evidence="6 10" id="KW-1133">Transmembrane helix</keyword>
<feature type="compositionally biased region" description="Basic residues" evidence="9">
    <location>
        <begin position="1102"/>
        <end position="1116"/>
    </location>
</feature>
<feature type="region of interest" description="Disordered" evidence="9">
    <location>
        <begin position="211"/>
        <end position="243"/>
    </location>
</feature>
<dbReference type="InterPro" id="IPR003593">
    <property type="entry name" value="AAA+_ATPase"/>
</dbReference>
<evidence type="ECO:0008006" key="15">
    <source>
        <dbReference type="Google" id="ProtNLM"/>
    </source>
</evidence>
<evidence type="ECO:0000256" key="6">
    <source>
        <dbReference type="ARBA" id="ARBA00022989"/>
    </source>
</evidence>
<feature type="compositionally biased region" description="Polar residues" evidence="9">
    <location>
        <begin position="1003"/>
        <end position="1026"/>
    </location>
</feature>
<reference evidence="13" key="1">
    <citation type="submission" date="2021-02" db="EMBL/GenBank/DDBJ databases">
        <title>Genome sequence Cadophora malorum strain M34.</title>
        <authorList>
            <person name="Stefanovic E."/>
            <person name="Vu D."/>
            <person name="Scully C."/>
            <person name="Dijksterhuis J."/>
            <person name="Roader J."/>
            <person name="Houbraken J."/>
        </authorList>
    </citation>
    <scope>NUCLEOTIDE SEQUENCE</scope>
    <source>
        <strain evidence="13">M34</strain>
    </source>
</reference>
<dbReference type="InterPro" id="IPR036640">
    <property type="entry name" value="ABC1_TM_sf"/>
</dbReference>
<sequence length="1166" mass="129978">MGLQRESPVMATKMAPKAPDQVWAAIQAIHYGYPALVSLYFLIALAITVCTLQTRKLRVQDQPVRRDVMLGLIFAIALSYLLETFTIVVQVFITGNYPPQDLVIYLIASTIAFGVQCLALTDSKFPVWYPYYVTWFIGIVVELFLLVVPNVFAPPKKAFDFTILAIQILRTSFFIILPSLFFGLRNDDKLYEDSDVERQSLLKKKLGKKPSSEASILNGNRYGTNTDNSQDSDTAGNASDTSEDSFLAQQRKAQAKIDKRLEQDGNWFTYAKGFTIFIPYVWPYHNRLLQFRAVLVGFCLLATNALNVLVPNQMGVMIDSLTNYHDGDKSSSIWLPVAIYAALRFISGGAGIGWLKKWLWMPLEQYSYDALSTASHAHLMSLSSDFHDNKNSSDLTQAVHGGRSVTDLLDIVCFQVVPMFIDLTVAFAYLWSLFGAYMGLMMVSTVVSYLYMTTKLYSRRAEMRREYITIYRREWTMGQQSLDGWSTASLFNMIPYERHRYSGAVKEHMKSKGNYEMSSQAIGATQALILTLGLLGALWLGVYQVAYEGQSVGKFTTLLVYWGQMQSPLAFFSTMYKQISYSLMDAERLLELFQTKPTIVDAPGAKPLKLGDGVVRFDNVSFAYDERKPTLTDVSFVVPSGKTVALVGETGGGKSTILKLIDRFYEVTSGSISIDGQDIRQVTLDSLRERIGVVPQEPMLFNDTIMNNIRYARLSATDEEVHEACRAAAIHDKIKTFPDGYDSKVGDRGVKLSGGEKQRVAIARAILKRPDIILLDEATSAVDTETEQLIQEGFKTLCQDRTTFVVAHRLSTIMKADHIVVVMNGKIVEQGSHDELIHTNGKYHDLWSKQIFVKPIKSRSRSRSPQKRDASIINDLTPTMQRVELAKAMKTTRHDEPRKDEVKQPGDGSKLDTEANIETKIEKNEESGHKREGSKLKPDAPEFVPTQSKPQSQPSAPLSKAETKEAAKAQKKQEKEERKIASLTKKAGKKAAKAIDRHGMDGNASTADESHSTSIRNDIDEGNNTLGFDKPKPKRTRSSNRRHQAKSEPTNRPNNSLDGQQDSDMTAVSSGEGQPLLQNAAAQRRRVSAPSDPPVQQETRSIRHRRNRHWRLKHRNAEKLGTGSGSTAASSGTSLDEVSGPPPPLPSPAAGIPHRGNTPKVTFAMP</sequence>
<dbReference type="InterPro" id="IPR039421">
    <property type="entry name" value="Type_1_exporter"/>
</dbReference>
<keyword evidence="4" id="KW-0547">Nucleotide-binding</keyword>
<evidence type="ECO:0000256" key="2">
    <source>
        <dbReference type="ARBA" id="ARBA00022448"/>
    </source>
</evidence>
<name>A0A8H7T555_9HELO</name>
<dbReference type="FunFam" id="3.40.50.300:FF:000186">
    <property type="entry name" value="ATP-binding cassette sub-family B member 7, mitochondrial"/>
    <property type="match status" value="1"/>
</dbReference>
<feature type="transmembrane region" description="Helical" evidence="10">
    <location>
        <begin position="333"/>
        <end position="355"/>
    </location>
</feature>
<feature type="transmembrane region" description="Helical" evidence="10">
    <location>
        <begin position="527"/>
        <end position="546"/>
    </location>
</feature>
<evidence type="ECO:0000256" key="8">
    <source>
        <dbReference type="ARBA" id="ARBA00024363"/>
    </source>
</evidence>
<dbReference type="GO" id="GO:0005524">
    <property type="term" value="F:ATP binding"/>
    <property type="evidence" value="ECO:0007669"/>
    <property type="project" value="UniProtKB-KW"/>
</dbReference>
<feature type="transmembrane region" description="Helical" evidence="10">
    <location>
        <begin position="31"/>
        <end position="52"/>
    </location>
</feature>
<evidence type="ECO:0000256" key="3">
    <source>
        <dbReference type="ARBA" id="ARBA00022692"/>
    </source>
</evidence>
<dbReference type="GO" id="GO:0005774">
    <property type="term" value="C:vacuolar membrane"/>
    <property type="evidence" value="ECO:0007669"/>
    <property type="project" value="TreeGrafter"/>
</dbReference>
<dbReference type="InterPro" id="IPR003439">
    <property type="entry name" value="ABC_transporter-like_ATP-bd"/>
</dbReference>
<organism evidence="13 14">
    <name type="scientific">Cadophora malorum</name>
    <dbReference type="NCBI Taxonomy" id="108018"/>
    <lineage>
        <taxon>Eukaryota</taxon>
        <taxon>Fungi</taxon>
        <taxon>Dikarya</taxon>
        <taxon>Ascomycota</taxon>
        <taxon>Pezizomycotina</taxon>
        <taxon>Leotiomycetes</taxon>
        <taxon>Helotiales</taxon>
        <taxon>Ploettnerulaceae</taxon>
        <taxon>Cadophora</taxon>
    </lineage>
</organism>
<evidence type="ECO:0000256" key="5">
    <source>
        <dbReference type="ARBA" id="ARBA00022840"/>
    </source>
</evidence>
<feature type="compositionally biased region" description="Polar residues" evidence="9">
    <location>
        <begin position="212"/>
        <end position="240"/>
    </location>
</feature>
<dbReference type="InterPro" id="IPR017871">
    <property type="entry name" value="ABC_transporter-like_CS"/>
</dbReference>
<comment type="caution">
    <text evidence="13">The sequence shown here is derived from an EMBL/GenBank/DDBJ whole genome shotgun (WGS) entry which is preliminary data.</text>
</comment>
<dbReference type="GO" id="GO:0140359">
    <property type="term" value="F:ABC-type transporter activity"/>
    <property type="evidence" value="ECO:0007669"/>
    <property type="project" value="InterPro"/>
</dbReference>
<evidence type="ECO:0000259" key="11">
    <source>
        <dbReference type="PROSITE" id="PS50893"/>
    </source>
</evidence>
<feature type="transmembrane region" description="Helical" evidence="10">
    <location>
        <begin position="293"/>
        <end position="313"/>
    </location>
</feature>
<feature type="compositionally biased region" description="Polar residues" evidence="9">
    <location>
        <begin position="945"/>
        <end position="956"/>
    </location>
</feature>
<evidence type="ECO:0000256" key="7">
    <source>
        <dbReference type="ARBA" id="ARBA00023136"/>
    </source>
</evidence>
<dbReference type="Gene3D" id="3.40.50.300">
    <property type="entry name" value="P-loop containing nucleotide triphosphate hydrolases"/>
    <property type="match status" value="1"/>
</dbReference>
<feature type="transmembrane region" description="Helical" evidence="10">
    <location>
        <begin position="102"/>
        <end position="120"/>
    </location>
</feature>
<dbReference type="CDD" id="cd18583">
    <property type="entry name" value="ABC_6TM_HMT1"/>
    <property type="match status" value="1"/>
</dbReference>
<feature type="transmembrane region" description="Helical" evidence="10">
    <location>
        <begin position="437"/>
        <end position="457"/>
    </location>
</feature>
<feature type="compositionally biased region" description="Low complexity" evidence="9">
    <location>
        <begin position="1125"/>
        <end position="1134"/>
    </location>
</feature>
<dbReference type="InterPro" id="IPR011527">
    <property type="entry name" value="ABC1_TM_dom"/>
</dbReference>
<accession>A0A8H7T555</accession>
<evidence type="ECO:0000313" key="13">
    <source>
        <dbReference type="EMBL" id="KAG4413332.1"/>
    </source>
</evidence>
<dbReference type="PANTHER" id="PTHR24221">
    <property type="entry name" value="ATP-BINDING CASSETTE SUB-FAMILY B"/>
    <property type="match status" value="1"/>
</dbReference>
<gene>
    <name evidence="13" type="ORF">IFR04_013517</name>
</gene>
<dbReference type="PANTHER" id="PTHR24221:SF651">
    <property type="entry name" value="HEAVY METAL TOLERANCE PROTEIN"/>
    <property type="match status" value="1"/>
</dbReference>
<dbReference type="SUPFAM" id="SSF90123">
    <property type="entry name" value="ABC transporter transmembrane region"/>
    <property type="match status" value="1"/>
</dbReference>
<keyword evidence="5" id="KW-0067">ATP-binding</keyword>
<dbReference type="Gene3D" id="1.20.1560.10">
    <property type="entry name" value="ABC transporter type 1, transmembrane domain"/>
    <property type="match status" value="1"/>
</dbReference>
<dbReference type="SMART" id="SM00382">
    <property type="entry name" value="AAA"/>
    <property type="match status" value="1"/>
</dbReference>
<feature type="domain" description="ABC transmembrane type-1" evidence="12">
    <location>
        <begin position="294"/>
        <end position="579"/>
    </location>
</feature>
<evidence type="ECO:0000256" key="1">
    <source>
        <dbReference type="ARBA" id="ARBA00004141"/>
    </source>
</evidence>
<evidence type="ECO:0000256" key="9">
    <source>
        <dbReference type="SAM" id="MobiDB-lite"/>
    </source>
</evidence>
<dbReference type="PROSITE" id="PS50893">
    <property type="entry name" value="ABC_TRANSPORTER_2"/>
    <property type="match status" value="1"/>
</dbReference>
<dbReference type="CDD" id="cd03253">
    <property type="entry name" value="ABCC_ATM1_transporter"/>
    <property type="match status" value="1"/>
</dbReference>
<feature type="compositionally biased region" description="Basic and acidic residues" evidence="9">
    <location>
        <begin position="961"/>
        <end position="980"/>
    </location>
</feature>
<feature type="compositionally biased region" description="Polar residues" evidence="9">
    <location>
        <begin position="1047"/>
        <end position="1081"/>
    </location>
</feature>
<evidence type="ECO:0000256" key="4">
    <source>
        <dbReference type="ARBA" id="ARBA00022741"/>
    </source>
</evidence>
<keyword evidence="3 10" id="KW-0812">Transmembrane</keyword>
<feature type="transmembrane region" description="Helical" evidence="10">
    <location>
        <begin position="164"/>
        <end position="184"/>
    </location>
</feature>
<feature type="region of interest" description="Disordered" evidence="9">
    <location>
        <begin position="857"/>
        <end position="1166"/>
    </location>
</feature>
<feature type="domain" description="ABC transporter" evidence="11">
    <location>
        <begin position="615"/>
        <end position="849"/>
    </location>
</feature>
<protein>
    <recommendedName>
        <fullName evidence="15">Heavy metal tolerance protein</fullName>
    </recommendedName>
</protein>
<dbReference type="PROSITE" id="PS00211">
    <property type="entry name" value="ABC_TRANSPORTER_1"/>
    <property type="match status" value="1"/>
</dbReference>
<dbReference type="SUPFAM" id="SSF52540">
    <property type="entry name" value="P-loop containing nucleoside triphosphate hydrolases"/>
    <property type="match status" value="1"/>
</dbReference>
<keyword evidence="14" id="KW-1185">Reference proteome</keyword>
<dbReference type="Pfam" id="PF00005">
    <property type="entry name" value="ABC_tran"/>
    <property type="match status" value="1"/>
</dbReference>
<keyword evidence="7 10" id="KW-0472">Membrane</keyword>
<evidence type="ECO:0000259" key="12">
    <source>
        <dbReference type="PROSITE" id="PS50929"/>
    </source>
</evidence>
<comment type="subcellular location">
    <subcellularLocation>
        <location evidence="1">Membrane</location>
        <topology evidence="1">Multi-pass membrane protein</topology>
    </subcellularLocation>
</comment>
<keyword evidence="2" id="KW-0813">Transport</keyword>
<evidence type="ECO:0000256" key="10">
    <source>
        <dbReference type="SAM" id="Phobius"/>
    </source>
</evidence>
<feature type="transmembrane region" description="Helical" evidence="10">
    <location>
        <begin position="64"/>
        <end position="82"/>
    </location>
</feature>
<dbReference type="OrthoDB" id="6500128at2759"/>
<feature type="transmembrane region" description="Helical" evidence="10">
    <location>
        <begin position="132"/>
        <end position="152"/>
    </location>
</feature>
<dbReference type="Proteomes" id="UP000664132">
    <property type="component" value="Unassembled WGS sequence"/>
</dbReference>
<comment type="similarity">
    <text evidence="8">Belongs to the ABC transporter superfamily. ABCB family. Heavy Metal importer (TC 3.A.1.210) subfamily.</text>
</comment>
<dbReference type="EMBL" id="JAFJYH010000320">
    <property type="protein sequence ID" value="KAG4413332.1"/>
    <property type="molecule type" value="Genomic_DNA"/>
</dbReference>
<dbReference type="GO" id="GO:0016887">
    <property type="term" value="F:ATP hydrolysis activity"/>
    <property type="evidence" value="ECO:0007669"/>
    <property type="project" value="InterPro"/>
</dbReference>
<proteinExistence type="inferred from homology"/>
<dbReference type="PROSITE" id="PS50929">
    <property type="entry name" value="ABC_TM1F"/>
    <property type="match status" value="1"/>
</dbReference>
<dbReference type="AlphaFoldDB" id="A0A8H7T555"/>
<feature type="compositionally biased region" description="Basic and acidic residues" evidence="9">
    <location>
        <begin position="884"/>
        <end position="940"/>
    </location>
</feature>
<dbReference type="GO" id="GO:0000041">
    <property type="term" value="P:transition metal ion transport"/>
    <property type="evidence" value="ECO:0007669"/>
    <property type="project" value="UniProtKB-ARBA"/>
</dbReference>